<accession>A6KEI5</accession>
<dbReference type="AlphaFoldDB" id="A6KEI5"/>
<sequence>MILPVGASSFHEIIITKSSYTDQVIIGVDMAASEFFRSGKYNLNSKSPMTSASTSHLNSWLTYIRSSSGSIQ</sequence>
<proteinExistence type="inferred from homology"/>
<gene>
    <name evidence="7" type="ORF">rCG_61247</name>
</gene>
<dbReference type="InterPro" id="IPR036849">
    <property type="entry name" value="Enolase-like_C_sf"/>
</dbReference>
<keyword evidence="4" id="KW-0324">Glycolysis</keyword>
<evidence type="ECO:0000313" key="8">
    <source>
        <dbReference type="Proteomes" id="UP000234681"/>
    </source>
</evidence>
<feature type="domain" description="Enolase C-terminal TIM barrel" evidence="6">
    <location>
        <begin position="15"/>
        <end position="54"/>
    </location>
</feature>
<dbReference type="InterPro" id="IPR020810">
    <property type="entry name" value="Enolase_C"/>
</dbReference>
<dbReference type="EC" id="4.2.1.11" evidence="3"/>
<evidence type="ECO:0000259" key="6">
    <source>
        <dbReference type="Pfam" id="PF00113"/>
    </source>
</evidence>
<evidence type="ECO:0000256" key="1">
    <source>
        <dbReference type="ARBA" id="ARBA00005031"/>
    </source>
</evidence>
<evidence type="ECO:0000256" key="3">
    <source>
        <dbReference type="ARBA" id="ARBA00012058"/>
    </source>
</evidence>
<evidence type="ECO:0000256" key="4">
    <source>
        <dbReference type="ARBA" id="ARBA00023152"/>
    </source>
</evidence>
<comment type="similarity">
    <text evidence="2">Belongs to the enolase family.</text>
</comment>
<dbReference type="Pfam" id="PF00113">
    <property type="entry name" value="Enolase_C"/>
    <property type="match status" value="1"/>
</dbReference>
<dbReference type="SUPFAM" id="SSF51604">
    <property type="entry name" value="Enolase C-terminal domain-like"/>
    <property type="match status" value="1"/>
</dbReference>
<dbReference type="Proteomes" id="UP000234681">
    <property type="component" value="Chromosome 15"/>
</dbReference>
<dbReference type="Gene3D" id="3.20.20.120">
    <property type="entry name" value="Enolase-like C-terminal domain"/>
    <property type="match status" value="1"/>
</dbReference>
<protein>
    <recommendedName>
        <fullName evidence="3">phosphopyruvate hydratase</fullName>
        <ecNumber evidence="3">4.2.1.11</ecNumber>
    </recommendedName>
</protein>
<keyword evidence="5" id="KW-0456">Lyase</keyword>
<dbReference type="GO" id="GO:0004634">
    <property type="term" value="F:phosphopyruvate hydratase activity"/>
    <property type="evidence" value="ECO:0007669"/>
    <property type="project" value="UniProtKB-EC"/>
</dbReference>
<evidence type="ECO:0000313" key="7">
    <source>
        <dbReference type="EMBL" id="EDL88490.1"/>
    </source>
</evidence>
<reference evidence="7 8" key="1">
    <citation type="submission" date="2005-07" db="EMBL/GenBank/DDBJ databases">
        <authorList>
            <person name="Mural R.J."/>
            <person name="Li P.W."/>
            <person name="Adams M.D."/>
            <person name="Amanatides P.G."/>
            <person name="Baden-Tillson H."/>
            <person name="Barnstead M."/>
            <person name="Chin S.H."/>
            <person name="Dew I."/>
            <person name="Evans C.A."/>
            <person name="Ferriera S."/>
            <person name="Flanigan M."/>
            <person name="Fosler C."/>
            <person name="Glodek A."/>
            <person name="Gu Z."/>
            <person name="Holt R.A."/>
            <person name="Jennings D."/>
            <person name="Kraft C.L."/>
            <person name="Lu F."/>
            <person name="Nguyen T."/>
            <person name="Nusskern D.R."/>
            <person name="Pfannkoch C.M."/>
            <person name="Sitter C."/>
            <person name="Sutton G.G."/>
            <person name="Venter J.C."/>
            <person name="Wang Z."/>
            <person name="Woodage T."/>
            <person name="Zheng X.H."/>
            <person name="Zhong F."/>
        </authorList>
    </citation>
    <scope>NUCLEOTIDE SEQUENCE [LARGE SCALE GENOMIC DNA]</scope>
    <source>
        <strain>BN</strain>
        <strain evidence="8">Sprague-Dawley</strain>
    </source>
</reference>
<comment type="pathway">
    <text evidence="1">Carbohydrate degradation; glycolysis; pyruvate from D-glyceraldehyde 3-phosphate: step 4/5.</text>
</comment>
<dbReference type="EMBL" id="CH474040">
    <property type="protein sequence ID" value="EDL88490.1"/>
    <property type="molecule type" value="Genomic_DNA"/>
</dbReference>
<evidence type="ECO:0000256" key="5">
    <source>
        <dbReference type="ARBA" id="ARBA00023239"/>
    </source>
</evidence>
<name>A6KEI5_RAT</name>
<evidence type="ECO:0000256" key="2">
    <source>
        <dbReference type="ARBA" id="ARBA00009604"/>
    </source>
</evidence>
<organism evidence="7 8">
    <name type="scientific">Rattus norvegicus</name>
    <name type="common">Rat</name>
    <dbReference type="NCBI Taxonomy" id="10116"/>
    <lineage>
        <taxon>Eukaryota</taxon>
        <taxon>Metazoa</taxon>
        <taxon>Chordata</taxon>
        <taxon>Craniata</taxon>
        <taxon>Vertebrata</taxon>
        <taxon>Euteleostomi</taxon>
        <taxon>Mammalia</taxon>
        <taxon>Eutheria</taxon>
        <taxon>Euarchontoglires</taxon>
        <taxon>Glires</taxon>
        <taxon>Rodentia</taxon>
        <taxon>Myomorpha</taxon>
        <taxon>Muroidea</taxon>
        <taxon>Muridae</taxon>
        <taxon>Murinae</taxon>
        <taxon>Rattus</taxon>
    </lineage>
</organism>
<dbReference type="GO" id="GO:0006096">
    <property type="term" value="P:glycolytic process"/>
    <property type="evidence" value="ECO:0007669"/>
    <property type="project" value="UniProtKB-KW"/>
</dbReference>